<dbReference type="EMBL" id="ABSU01000034">
    <property type="protein sequence ID" value="EFE30020.1"/>
    <property type="molecule type" value="Genomic_DNA"/>
</dbReference>
<keyword evidence="3" id="KW-0106">Calcium</keyword>
<protein>
    <recommendedName>
        <fullName evidence="1">Calmodulin</fullName>
    </recommendedName>
</protein>
<dbReference type="InterPro" id="IPR050230">
    <property type="entry name" value="CALM/Myosin/TropC-like"/>
</dbReference>
<organism evidence="5 6">
    <name type="scientific">Arthroderma benhamiae (strain ATCC MYA-4681 / CBS 112371)</name>
    <name type="common">Trichophyton mentagrophytes</name>
    <dbReference type="NCBI Taxonomy" id="663331"/>
    <lineage>
        <taxon>Eukaryota</taxon>
        <taxon>Fungi</taxon>
        <taxon>Dikarya</taxon>
        <taxon>Ascomycota</taxon>
        <taxon>Pezizomycotina</taxon>
        <taxon>Eurotiomycetes</taxon>
        <taxon>Eurotiomycetidae</taxon>
        <taxon>Onygenales</taxon>
        <taxon>Arthrodermataceae</taxon>
        <taxon>Trichophyton</taxon>
    </lineage>
</organism>
<dbReference type="STRING" id="663331.D4B4H2"/>
<dbReference type="FunFam" id="1.10.238.10:FF:000178">
    <property type="entry name" value="Calmodulin-2 A"/>
    <property type="match status" value="1"/>
</dbReference>
<proteinExistence type="predicted"/>
<evidence type="ECO:0000256" key="3">
    <source>
        <dbReference type="ARBA" id="ARBA00022837"/>
    </source>
</evidence>
<dbReference type="eggNOG" id="KOG0028">
    <property type="taxonomic scope" value="Eukaryota"/>
</dbReference>
<evidence type="ECO:0000313" key="6">
    <source>
        <dbReference type="Proteomes" id="UP000008866"/>
    </source>
</evidence>
<evidence type="ECO:0000256" key="2">
    <source>
        <dbReference type="ARBA" id="ARBA00022737"/>
    </source>
</evidence>
<dbReference type="GO" id="GO:0016460">
    <property type="term" value="C:myosin II complex"/>
    <property type="evidence" value="ECO:0007669"/>
    <property type="project" value="TreeGrafter"/>
</dbReference>
<dbReference type="AlphaFoldDB" id="D4B4H2"/>
<dbReference type="HOGENOM" id="CLU_061288_5_1_1"/>
<dbReference type="Gene3D" id="1.10.238.10">
    <property type="entry name" value="EF-hand"/>
    <property type="match status" value="2"/>
</dbReference>
<reference evidence="6" key="1">
    <citation type="journal article" date="2011" name="Genome Biol.">
        <title>Comparative and functional genomics provide insights into the pathogenicity of dermatophytic fungi.</title>
        <authorList>
            <person name="Burmester A."/>
            <person name="Shelest E."/>
            <person name="Gloeckner G."/>
            <person name="Heddergott C."/>
            <person name="Schindler S."/>
            <person name="Staib P."/>
            <person name="Heidel A."/>
            <person name="Felder M."/>
            <person name="Petzold A."/>
            <person name="Szafranski K."/>
            <person name="Feuermann M."/>
            <person name="Pedruzzi I."/>
            <person name="Priebe S."/>
            <person name="Groth M."/>
            <person name="Winkler R."/>
            <person name="Li W."/>
            <person name="Kniemeyer O."/>
            <person name="Schroeckh V."/>
            <person name="Hertweck C."/>
            <person name="Hube B."/>
            <person name="White T.C."/>
            <person name="Platzer M."/>
            <person name="Guthke R."/>
            <person name="Heitman J."/>
            <person name="Woestemeyer J."/>
            <person name="Zipfel P.F."/>
            <person name="Monod M."/>
            <person name="Brakhage A.A."/>
        </authorList>
    </citation>
    <scope>NUCLEOTIDE SEQUENCE [LARGE SCALE GENOMIC DNA]</scope>
    <source>
        <strain evidence="6">ATCC MYA-4681 / CBS 112371</strain>
    </source>
</reference>
<dbReference type="PANTHER" id="PTHR23048">
    <property type="entry name" value="MYOSIN LIGHT CHAIN 1, 3"/>
    <property type="match status" value="1"/>
</dbReference>
<sequence>MKHAASSAGPKEKKPRLSKLAKENNITSEEEAEIREAFHLFAVTDNEEYASEKEGVIATRDSLICLGCHRALGLAPTDNAELRSIISAVDPAGEGFVIYEHFLSVAALKLHNRSEDSISAEVEHAYSLFTHGTEGPILMSHLRAVAKSLKEDVSEELMKDMIREANGGDGIQSGVTIEQFKDVMKRAGVF</sequence>
<evidence type="ECO:0000256" key="1">
    <source>
        <dbReference type="ARBA" id="ARBA00020786"/>
    </source>
</evidence>
<evidence type="ECO:0000313" key="5">
    <source>
        <dbReference type="EMBL" id="EFE30020.1"/>
    </source>
</evidence>
<gene>
    <name evidence="5" type="ORF">ARB_03361</name>
</gene>
<dbReference type="OMA" id="FHDVMTR"/>
<dbReference type="SUPFAM" id="SSF47473">
    <property type="entry name" value="EF-hand"/>
    <property type="match status" value="1"/>
</dbReference>
<keyword evidence="6" id="KW-1185">Reference proteome</keyword>
<name>D4B4H2_ARTBC</name>
<accession>D4B4H2</accession>
<dbReference type="GeneID" id="9524772"/>
<feature type="region of interest" description="Disordered" evidence="4">
    <location>
        <begin position="1"/>
        <end position="28"/>
    </location>
</feature>
<dbReference type="PANTHER" id="PTHR23048:SF59">
    <property type="entry name" value="EF-HAND SUPERFAMILY PROTEIN"/>
    <property type="match status" value="1"/>
</dbReference>
<keyword evidence="2" id="KW-0677">Repeat</keyword>
<dbReference type="RefSeq" id="XP_003010660.1">
    <property type="nucleotide sequence ID" value="XM_003010614.1"/>
</dbReference>
<dbReference type="Proteomes" id="UP000008866">
    <property type="component" value="Unassembled WGS sequence"/>
</dbReference>
<evidence type="ECO:0000256" key="4">
    <source>
        <dbReference type="SAM" id="MobiDB-lite"/>
    </source>
</evidence>
<dbReference type="InterPro" id="IPR011992">
    <property type="entry name" value="EF-hand-dom_pair"/>
</dbReference>
<comment type="caution">
    <text evidence="5">The sequence shown here is derived from an EMBL/GenBank/DDBJ whole genome shotgun (WGS) entry which is preliminary data.</text>
</comment>
<dbReference type="KEGG" id="abe:ARB_03361"/>